<dbReference type="SUPFAM" id="SSF103657">
    <property type="entry name" value="BAR/IMD domain-like"/>
    <property type="match status" value="1"/>
</dbReference>
<protein>
    <submittedName>
        <fullName evidence="4">MTSS1 protein</fullName>
    </submittedName>
</protein>
<dbReference type="Pfam" id="PF08397">
    <property type="entry name" value="IMD"/>
    <property type="match status" value="1"/>
</dbReference>
<sequence length="630" mass="67796">GGTREIGSALTRMCMRHRSIESKLRQFSSALIDCLINPLQEQMEEWKKVANQLDKDHAKEYKKARQEIKKKSSDTLKLQKKAKKGRGDIQPQLDSALQDVNDKYLLLEETEKQAVRKALIEERGRFCAFISMLRPVIEEEISMLGEITHLQTISDDLKSLTMDPHKLPSSSEQVILDLKGSDYSWSYQTPPSSPSTTMSRKSSVCSSLNSVNSSDSRSSGSHSHSPSSHYRYRSSNLPQQAPMRLSSVSSHDSGFMSQDAFQSKSPSPMPPEAPNQLSNGFYHCSLSSDPSVASVGAGPFPHFPPVSRAWTRAPSALLPDYVHYYTIGPGMLPSSKIPSWKDWAKPGPYDQPVVNTLQRRKEKREPDVNGAAQSGAPAPPEEAQRPRSMTVSAATRGEEMEACEELALALSRGLQLDTQRSSRDSLQCSSGYSTQTTTPCCSEDTIPSQGLPTTLGPVIVTPGVATIRRTPSTKPSVRRGTIGGGPIPIKTPVIPVKTPTVPDIPGGLPGALAGTEESPEQSLESPAAGDGGQAVSSMPSWSGQASVNPPAPGQKLGAAEEQRQAVPESAAEESERDGGGSLAPAGQAEVDPGELSPGDVPQGEDMLNAIRRGVKLKKTTTNDRSAPRIS</sequence>
<evidence type="ECO:0000313" key="4">
    <source>
        <dbReference type="EMBL" id="NXN06238.1"/>
    </source>
</evidence>
<gene>
    <name evidence="4" type="primary">Mtss1</name>
    <name evidence="4" type="ORF">SYLBOR_R01740</name>
</gene>
<feature type="region of interest" description="Disordered" evidence="1">
    <location>
        <begin position="469"/>
        <end position="630"/>
    </location>
</feature>
<dbReference type="PANTHER" id="PTHR15708">
    <property type="entry name" value="ACTIN BUNDLING/MISSING IN METASTASIS-RELATED"/>
    <property type="match status" value="1"/>
</dbReference>
<keyword evidence="5" id="KW-1185">Reference proteome</keyword>
<feature type="non-terminal residue" evidence="4">
    <location>
        <position position="630"/>
    </location>
</feature>
<feature type="non-terminal residue" evidence="4">
    <location>
        <position position="1"/>
    </location>
</feature>
<evidence type="ECO:0000256" key="1">
    <source>
        <dbReference type="SAM" id="MobiDB-lite"/>
    </source>
</evidence>
<dbReference type="FunFam" id="1.20.1270.60:FF:000066">
    <property type="entry name" value="Metastasis suppressor protein 1"/>
    <property type="match status" value="1"/>
</dbReference>
<dbReference type="Pfam" id="PF02205">
    <property type="entry name" value="WH2"/>
    <property type="match status" value="1"/>
</dbReference>
<dbReference type="PROSITE" id="PS51082">
    <property type="entry name" value="WH2"/>
    <property type="match status" value="1"/>
</dbReference>
<dbReference type="InterPro" id="IPR027267">
    <property type="entry name" value="AH/BAR_dom_sf"/>
</dbReference>
<feature type="compositionally biased region" description="Polar residues" evidence="1">
    <location>
        <begin position="534"/>
        <end position="547"/>
    </location>
</feature>
<organism evidence="4 5">
    <name type="scientific">Sylvia borin</name>
    <name type="common">Garden warbler</name>
    <dbReference type="NCBI Taxonomy" id="73324"/>
    <lineage>
        <taxon>Eukaryota</taxon>
        <taxon>Metazoa</taxon>
        <taxon>Chordata</taxon>
        <taxon>Craniata</taxon>
        <taxon>Vertebrata</taxon>
        <taxon>Euteleostomi</taxon>
        <taxon>Archelosauria</taxon>
        <taxon>Archosauria</taxon>
        <taxon>Dinosauria</taxon>
        <taxon>Saurischia</taxon>
        <taxon>Theropoda</taxon>
        <taxon>Coelurosauria</taxon>
        <taxon>Aves</taxon>
        <taxon>Neognathae</taxon>
        <taxon>Neoaves</taxon>
        <taxon>Telluraves</taxon>
        <taxon>Australaves</taxon>
        <taxon>Passeriformes</taxon>
        <taxon>Sylvioidea</taxon>
        <taxon>Sylviidae</taxon>
        <taxon>Sylviinae</taxon>
        <taxon>Sylvia</taxon>
    </lineage>
</organism>
<feature type="compositionally biased region" description="Low complexity" evidence="1">
    <location>
        <begin position="186"/>
        <end position="236"/>
    </location>
</feature>
<feature type="region of interest" description="Disordered" evidence="1">
    <location>
        <begin position="358"/>
        <end position="398"/>
    </location>
</feature>
<proteinExistence type="predicted"/>
<feature type="compositionally biased region" description="Low complexity" evidence="1">
    <location>
        <begin position="487"/>
        <end position="501"/>
    </location>
</feature>
<dbReference type="GO" id="GO:0005543">
    <property type="term" value="F:phospholipid binding"/>
    <property type="evidence" value="ECO:0007669"/>
    <property type="project" value="TreeGrafter"/>
</dbReference>
<dbReference type="GO" id="GO:0009898">
    <property type="term" value="C:cytoplasmic side of plasma membrane"/>
    <property type="evidence" value="ECO:0007669"/>
    <property type="project" value="TreeGrafter"/>
</dbReference>
<dbReference type="InterPro" id="IPR013606">
    <property type="entry name" value="I-BAR_dom"/>
</dbReference>
<comment type="caution">
    <text evidence="4">The sequence shown here is derived from an EMBL/GenBank/DDBJ whole genome shotgun (WGS) entry which is preliminary data.</text>
</comment>
<dbReference type="GO" id="GO:0015629">
    <property type="term" value="C:actin cytoskeleton"/>
    <property type="evidence" value="ECO:0007669"/>
    <property type="project" value="TreeGrafter"/>
</dbReference>
<feature type="region of interest" description="Disordered" evidence="1">
    <location>
        <begin position="70"/>
        <end position="90"/>
    </location>
</feature>
<dbReference type="InterPro" id="IPR030127">
    <property type="entry name" value="MTSS1/MTSS2"/>
</dbReference>
<feature type="domain" description="IMD" evidence="3">
    <location>
        <begin position="1"/>
        <end position="181"/>
    </location>
</feature>
<dbReference type="GO" id="GO:0032233">
    <property type="term" value="P:positive regulation of actin filament bundle assembly"/>
    <property type="evidence" value="ECO:0007669"/>
    <property type="project" value="TreeGrafter"/>
</dbReference>
<dbReference type="AlphaFoldDB" id="A0A7L1FWS6"/>
<dbReference type="GO" id="GO:0007009">
    <property type="term" value="P:plasma membrane organization"/>
    <property type="evidence" value="ECO:0007669"/>
    <property type="project" value="InterPro"/>
</dbReference>
<dbReference type="InterPro" id="IPR003124">
    <property type="entry name" value="WH2_dom"/>
</dbReference>
<dbReference type="EMBL" id="VXBG01017692">
    <property type="protein sequence ID" value="NXN06238.1"/>
    <property type="molecule type" value="Genomic_DNA"/>
</dbReference>
<feature type="region of interest" description="Disordered" evidence="1">
    <location>
        <begin position="419"/>
        <end position="441"/>
    </location>
</feature>
<feature type="domain" description="WH2" evidence="2">
    <location>
        <begin position="602"/>
        <end position="619"/>
    </location>
</feature>
<dbReference type="PROSITE" id="PS51338">
    <property type="entry name" value="IMD"/>
    <property type="match status" value="1"/>
</dbReference>
<dbReference type="GO" id="GO:0034334">
    <property type="term" value="P:adherens junction maintenance"/>
    <property type="evidence" value="ECO:0007669"/>
    <property type="project" value="TreeGrafter"/>
</dbReference>
<dbReference type="GO" id="GO:0003779">
    <property type="term" value="F:actin binding"/>
    <property type="evidence" value="ECO:0007669"/>
    <property type="project" value="InterPro"/>
</dbReference>
<dbReference type="Gene3D" id="1.20.1270.60">
    <property type="entry name" value="Arfaptin homology (AH) domain/BAR domain"/>
    <property type="match status" value="1"/>
</dbReference>
<reference evidence="4 5" key="1">
    <citation type="submission" date="2019-09" db="EMBL/GenBank/DDBJ databases">
        <title>Bird 10,000 Genomes (B10K) Project - Family phase.</title>
        <authorList>
            <person name="Zhang G."/>
        </authorList>
    </citation>
    <scope>NUCLEOTIDE SEQUENCE [LARGE SCALE GENOMIC DNA]</scope>
    <source>
        <strain evidence="4">B10K-DU-002-19</strain>
        <tissue evidence="4">Muscle</tissue>
    </source>
</reference>
<dbReference type="CDD" id="cd22060">
    <property type="entry name" value="WH2_MTSS1"/>
    <property type="match status" value="1"/>
</dbReference>
<feature type="region of interest" description="Disordered" evidence="1">
    <location>
        <begin position="186"/>
        <end position="277"/>
    </location>
</feature>
<name>A0A7L1FWS6_SYLBO</name>
<evidence type="ECO:0000313" key="5">
    <source>
        <dbReference type="Proteomes" id="UP000538515"/>
    </source>
</evidence>
<evidence type="ECO:0000259" key="3">
    <source>
        <dbReference type="PROSITE" id="PS51338"/>
    </source>
</evidence>
<accession>A0A7L1FWS6</accession>
<dbReference type="Proteomes" id="UP000538515">
    <property type="component" value="Unassembled WGS sequence"/>
</dbReference>
<evidence type="ECO:0000259" key="2">
    <source>
        <dbReference type="PROSITE" id="PS51082"/>
    </source>
</evidence>
<feature type="compositionally biased region" description="Polar residues" evidence="1">
    <location>
        <begin position="246"/>
        <end position="266"/>
    </location>
</feature>
<dbReference type="PANTHER" id="PTHR15708:SF10">
    <property type="entry name" value="PROTEIN MTSS 1"/>
    <property type="match status" value="1"/>
</dbReference>